<gene>
    <name evidence="2" type="ORF">C0Z19_16485</name>
</gene>
<dbReference type="AlphaFoldDB" id="A0A2N7W0G8"/>
<sequence length="297" mass="32325">MNDEELLNGLRSVGAVQGEGLTLYALLDSAIYAGATMDETGKKFGNLASVLVDAQLESLFVYAFDDERTDASPLLVSLSDLNGGLAARIATLAREYHLTSWIWSPLPSNELARHLAAFIRAKFGDAAAMLRPYDPRVMEDIIACFDPGRQAALWGPICAWAYVDEDGVLKQLSRSRVQPASRVVTPLVLDEDEQRRFEALASRIALQTYVETHAPSIMTPLTPTQRKAFSALQIEIGNRLNVESMGDLLIVAALSGAYGAEWIDEDAIAPLVRSVSSGSTSLAMVATEISHRLEQRS</sequence>
<proteinExistence type="predicted"/>
<dbReference type="RefSeq" id="WP_102610907.1">
    <property type="nucleotide sequence ID" value="NZ_CADIKD010000009.1"/>
</dbReference>
<evidence type="ECO:0000313" key="2">
    <source>
        <dbReference type="EMBL" id="PMS22875.1"/>
    </source>
</evidence>
<evidence type="ECO:0000313" key="3">
    <source>
        <dbReference type="Proteomes" id="UP000235347"/>
    </source>
</evidence>
<keyword evidence="3" id="KW-1185">Reference proteome</keyword>
<protein>
    <recommendedName>
        <fullName evidence="1">DUF4123 domain-containing protein</fullName>
    </recommendedName>
</protein>
<feature type="domain" description="DUF4123" evidence="1">
    <location>
        <begin position="46"/>
        <end position="151"/>
    </location>
</feature>
<dbReference type="Pfam" id="PF13503">
    <property type="entry name" value="DUF4123"/>
    <property type="match status" value="1"/>
</dbReference>
<accession>A0A2N7W0G8</accession>
<organism evidence="2 3">
    <name type="scientific">Trinickia soli</name>
    <dbReference type="NCBI Taxonomy" id="380675"/>
    <lineage>
        <taxon>Bacteria</taxon>
        <taxon>Pseudomonadati</taxon>
        <taxon>Pseudomonadota</taxon>
        <taxon>Betaproteobacteria</taxon>
        <taxon>Burkholderiales</taxon>
        <taxon>Burkholderiaceae</taxon>
        <taxon>Trinickia</taxon>
    </lineage>
</organism>
<dbReference type="EMBL" id="PNYB01000013">
    <property type="protein sequence ID" value="PMS22875.1"/>
    <property type="molecule type" value="Genomic_DNA"/>
</dbReference>
<name>A0A2N7W0G8_9BURK</name>
<comment type="caution">
    <text evidence="2">The sequence shown here is derived from an EMBL/GenBank/DDBJ whole genome shotgun (WGS) entry which is preliminary data.</text>
</comment>
<dbReference type="Proteomes" id="UP000235347">
    <property type="component" value="Unassembled WGS sequence"/>
</dbReference>
<reference evidence="2 3" key="1">
    <citation type="submission" date="2018-01" db="EMBL/GenBank/DDBJ databases">
        <title>Whole genome analyses suggest that Burkholderia sensu lato contains two further novel genera in the rhizoxinica-symbiotica group Mycetohabitans gen. nov., and Trinickia gen. nov.: implications for the evolution of diazotrophy and nodulation in the Burkholderiaceae.</title>
        <authorList>
            <person name="Estrada-de los Santos P."/>
            <person name="Palmer M."/>
            <person name="Chavez-Ramirez B."/>
            <person name="Beukes C."/>
            <person name="Steenkamp E.T."/>
            <person name="Hirsch A.M."/>
            <person name="Manyaka P."/>
            <person name="Maluk M."/>
            <person name="Lafos M."/>
            <person name="Crook M."/>
            <person name="Gross E."/>
            <person name="Simon M.F."/>
            <person name="Bueno dos Reis Junior F."/>
            <person name="Poole P.S."/>
            <person name="Venter S.N."/>
            <person name="James E.K."/>
        </authorList>
    </citation>
    <scope>NUCLEOTIDE SEQUENCE [LARGE SCALE GENOMIC DNA]</scope>
    <source>
        <strain evidence="2 3">GP25-8</strain>
    </source>
</reference>
<evidence type="ECO:0000259" key="1">
    <source>
        <dbReference type="Pfam" id="PF13503"/>
    </source>
</evidence>
<dbReference type="InterPro" id="IPR025391">
    <property type="entry name" value="DUF4123"/>
</dbReference>